<dbReference type="PATRIC" id="fig|1184267.3.peg.259"/>
<dbReference type="RefSeq" id="WP_015468967.1">
    <property type="nucleotide sequence ID" value="NC_020813.1"/>
</dbReference>
<feature type="domain" description="FAD/NAD(P)-binding" evidence="3">
    <location>
        <begin position="6"/>
        <end position="287"/>
    </location>
</feature>
<dbReference type="SUPFAM" id="SSF51905">
    <property type="entry name" value="FAD/NAD(P)-binding domain"/>
    <property type="match status" value="2"/>
</dbReference>
<protein>
    <recommendedName>
        <fullName evidence="3">FAD/NAD(P)-binding domain-containing protein</fullName>
    </recommendedName>
</protein>
<organism evidence="4 5">
    <name type="scientific">Pseudobdellovibrio exovorus JSS</name>
    <dbReference type="NCBI Taxonomy" id="1184267"/>
    <lineage>
        <taxon>Bacteria</taxon>
        <taxon>Pseudomonadati</taxon>
        <taxon>Bdellovibrionota</taxon>
        <taxon>Bdellovibrionia</taxon>
        <taxon>Bdellovibrionales</taxon>
        <taxon>Pseudobdellovibrionaceae</taxon>
        <taxon>Pseudobdellovibrio</taxon>
    </lineage>
</organism>
<dbReference type="AlphaFoldDB" id="M4V584"/>
<dbReference type="eggNOG" id="COG0492">
    <property type="taxonomic scope" value="Bacteria"/>
</dbReference>
<dbReference type="HOGENOM" id="CLU_031864_5_0_7"/>
<dbReference type="InterPro" id="IPR036188">
    <property type="entry name" value="FAD/NAD-bd_sf"/>
</dbReference>
<dbReference type="InterPro" id="IPR050097">
    <property type="entry name" value="Ferredoxin-NADP_redctase_2"/>
</dbReference>
<sequence length="306" mass="33936">MLKTEYDVVIVGGSHAGLSAAMALGRMRRSVLICDDSRPRNQISSHANNIAGSDGVSPEKWRQQARHDLEKYKTIQLINATVHKVEKRQLQFHVELSSKEVVHARKIILAHGIQDKLPDVTGFQELWGKSVFHCPYCHGFEVQDQRLGVVGSGAYVEHMLPMILGLSKDVMVFTNGASDLSKDFVTALKKKQIPLIQSPIACLGYEGQKLQFIEFKNHPRIERDALFVGPQLPISMRVNFDKQLGLEKNEMGLYKVAEMGRTNIAGVLAAGDIVTLQQSVVNAVSSGQSAGAWATFELLSEDFHQF</sequence>
<evidence type="ECO:0000256" key="2">
    <source>
        <dbReference type="ARBA" id="ARBA00023002"/>
    </source>
</evidence>
<accession>M4V584</accession>
<proteinExistence type="predicted"/>
<dbReference type="Gene3D" id="3.50.50.60">
    <property type="entry name" value="FAD/NAD(P)-binding domain"/>
    <property type="match status" value="2"/>
</dbReference>
<keyword evidence="2" id="KW-0560">Oxidoreductase</keyword>
<dbReference type="PRINTS" id="PR00469">
    <property type="entry name" value="PNDRDTASEII"/>
</dbReference>
<dbReference type="EMBL" id="CP003537">
    <property type="protein sequence ID" value="AGH94477.1"/>
    <property type="molecule type" value="Genomic_DNA"/>
</dbReference>
<dbReference type="GO" id="GO:0016491">
    <property type="term" value="F:oxidoreductase activity"/>
    <property type="evidence" value="ECO:0007669"/>
    <property type="project" value="UniProtKB-KW"/>
</dbReference>
<evidence type="ECO:0000256" key="1">
    <source>
        <dbReference type="ARBA" id="ARBA00022630"/>
    </source>
</evidence>
<dbReference type="PANTHER" id="PTHR48105">
    <property type="entry name" value="THIOREDOXIN REDUCTASE 1-RELATED-RELATED"/>
    <property type="match status" value="1"/>
</dbReference>
<dbReference type="Proteomes" id="UP000012040">
    <property type="component" value="Chromosome"/>
</dbReference>
<reference evidence="4 5" key="1">
    <citation type="journal article" date="2013" name="ISME J.">
        <title>By their genes ye shall know them: genomic signatures of predatory bacteria.</title>
        <authorList>
            <person name="Pasternak Z."/>
            <person name="Pietrokovski S."/>
            <person name="Rotem O."/>
            <person name="Gophna U."/>
            <person name="Lurie-Weinberger M.N."/>
            <person name="Jurkevitch E."/>
        </authorList>
    </citation>
    <scope>NUCLEOTIDE SEQUENCE [LARGE SCALE GENOMIC DNA]</scope>
    <source>
        <strain evidence="4 5">JSS</strain>
    </source>
</reference>
<dbReference type="Pfam" id="PF07992">
    <property type="entry name" value="Pyr_redox_2"/>
    <property type="match status" value="1"/>
</dbReference>
<keyword evidence="1" id="KW-0285">Flavoprotein</keyword>
<dbReference type="KEGG" id="bex:A11Q_257"/>
<dbReference type="PRINTS" id="PR00368">
    <property type="entry name" value="FADPNR"/>
</dbReference>
<evidence type="ECO:0000259" key="3">
    <source>
        <dbReference type="Pfam" id="PF07992"/>
    </source>
</evidence>
<evidence type="ECO:0000313" key="4">
    <source>
        <dbReference type="EMBL" id="AGH94477.1"/>
    </source>
</evidence>
<keyword evidence="5" id="KW-1185">Reference proteome</keyword>
<name>M4V584_9BACT</name>
<gene>
    <name evidence="4" type="ORF">A11Q_257</name>
</gene>
<evidence type="ECO:0000313" key="5">
    <source>
        <dbReference type="Proteomes" id="UP000012040"/>
    </source>
</evidence>
<dbReference type="InterPro" id="IPR023753">
    <property type="entry name" value="FAD/NAD-binding_dom"/>
</dbReference>
<dbReference type="STRING" id="1184267.A11Q_257"/>
<dbReference type="OrthoDB" id="9806179at2"/>